<keyword evidence="6" id="KW-1185">Reference proteome</keyword>
<dbReference type="Gene3D" id="3.30.70.330">
    <property type="match status" value="3"/>
</dbReference>
<feature type="region of interest" description="Disordered" evidence="3">
    <location>
        <begin position="436"/>
        <end position="462"/>
    </location>
</feature>
<evidence type="ECO:0000313" key="6">
    <source>
        <dbReference type="Proteomes" id="UP000279259"/>
    </source>
</evidence>
<sequence>MDAPPFQPNLGITPGQHAEAPKKPHLYVGNLSPRVTDYMLTEIFAVAGPVVTAKIIQDRNFQHGGFNYGFVEYAEMRSAEQAMATLNGRKIFDADIRVNWAYQGQQNKEDTQHHYHVFVGDLSPEVNDDVLAKAFGAFGSMSEARVMWDMNSGKSRGYGFLSFRDKADAEQAIATMNGEWLGSRAIRVNWANQKTQTGGGRPGGGPGGMGGGMGGMGGMGSPMGGGMGGPPGGMRMGSPMGAGGGAPSYSSPTSYEAVATQTPEFNTTVYVGNLIPYTTQADLIPLFQGYGYITEIRMQADRGFAFVKLDTHQNAALAITHLQNQLVHGRPIKCSWGKDKAPGDQPGFQVGTAQASPDGSERVWSPHQQPQQQMGYPGYPYYGGGYGFGQTGVPGQPGQPGQPQPQAQAAGNGQGGWDAAAQAAYYQQGGWGNYYTQDGAAGASAGAGAGTGATSTNGQQAP</sequence>
<dbReference type="AlphaFoldDB" id="A0A427YGK0"/>
<protein>
    <recommendedName>
        <fullName evidence="4">RRM domain-containing protein</fullName>
    </recommendedName>
</protein>
<dbReference type="EMBL" id="RSCD01000011">
    <property type="protein sequence ID" value="RSH90137.1"/>
    <property type="molecule type" value="Genomic_DNA"/>
</dbReference>
<gene>
    <name evidence="5" type="ORF">EHS25_001471</name>
</gene>
<dbReference type="CDD" id="cd12619">
    <property type="entry name" value="RRM2_PUB1"/>
    <property type="match status" value="1"/>
</dbReference>
<evidence type="ECO:0000259" key="4">
    <source>
        <dbReference type="PROSITE" id="PS50102"/>
    </source>
</evidence>
<dbReference type="PANTHER" id="PTHR47640">
    <property type="entry name" value="TRNA SELENOCYSTEINE 1-ASSOCIATED PROTEIN 1-RELATED-RELATED"/>
    <property type="match status" value="1"/>
</dbReference>
<organism evidence="5 6">
    <name type="scientific">Saitozyma podzolica</name>
    <dbReference type="NCBI Taxonomy" id="1890683"/>
    <lineage>
        <taxon>Eukaryota</taxon>
        <taxon>Fungi</taxon>
        <taxon>Dikarya</taxon>
        <taxon>Basidiomycota</taxon>
        <taxon>Agaricomycotina</taxon>
        <taxon>Tremellomycetes</taxon>
        <taxon>Tremellales</taxon>
        <taxon>Trimorphomycetaceae</taxon>
        <taxon>Saitozyma</taxon>
    </lineage>
</organism>
<dbReference type="Proteomes" id="UP000279259">
    <property type="component" value="Unassembled WGS sequence"/>
</dbReference>
<dbReference type="SUPFAM" id="SSF54928">
    <property type="entry name" value="RNA-binding domain, RBD"/>
    <property type="match status" value="3"/>
</dbReference>
<dbReference type="OrthoDB" id="8093034at2759"/>
<dbReference type="InterPro" id="IPR000504">
    <property type="entry name" value="RRM_dom"/>
</dbReference>
<comment type="caution">
    <text evidence="5">The sequence shown here is derived from an EMBL/GenBank/DDBJ whole genome shotgun (WGS) entry which is preliminary data.</text>
</comment>
<dbReference type="InterPro" id="IPR035979">
    <property type="entry name" value="RBD_domain_sf"/>
</dbReference>
<proteinExistence type="predicted"/>
<feature type="region of interest" description="Disordered" evidence="3">
    <location>
        <begin position="340"/>
        <end position="372"/>
    </location>
</feature>
<feature type="domain" description="RRM" evidence="4">
    <location>
        <begin position="115"/>
        <end position="193"/>
    </location>
</feature>
<evidence type="ECO:0000256" key="1">
    <source>
        <dbReference type="ARBA" id="ARBA00022884"/>
    </source>
</evidence>
<dbReference type="InterPro" id="IPR050825">
    <property type="entry name" value="RBM42_RBP45_47-like"/>
</dbReference>
<dbReference type="Pfam" id="PF00076">
    <property type="entry name" value="RRM_1"/>
    <property type="match status" value="3"/>
</dbReference>
<dbReference type="STRING" id="1890683.A0A427YGK0"/>
<keyword evidence="1 2" id="KW-0694">RNA-binding</keyword>
<name>A0A427YGK0_9TREE</name>
<dbReference type="GO" id="GO:0003729">
    <property type="term" value="F:mRNA binding"/>
    <property type="evidence" value="ECO:0007669"/>
    <property type="project" value="InterPro"/>
</dbReference>
<evidence type="ECO:0000256" key="2">
    <source>
        <dbReference type="PROSITE-ProRule" id="PRU00176"/>
    </source>
</evidence>
<feature type="compositionally biased region" description="Low complexity" evidence="3">
    <location>
        <begin position="393"/>
        <end position="417"/>
    </location>
</feature>
<evidence type="ECO:0000313" key="5">
    <source>
        <dbReference type="EMBL" id="RSH90137.1"/>
    </source>
</evidence>
<dbReference type="InterPro" id="IPR012677">
    <property type="entry name" value="Nucleotide-bd_a/b_plait_sf"/>
</dbReference>
<dbReference type="FunFam" id="3.30.70.330:FF:000670">
    <property type="entry name" value="Unplaced genomic scaffold supercont1.9, whole genome shotgun sequence"/>
    <property type="match status" value="1"/>
</dbReference>
<evidence type="ECO:0000256" key="3">
    <source>
        <dbReference type="SAM" id="MobiDB-lite"/>
    </source>
</evidence>
<dbReference type="PANTHER" id="PTHR47640:SF5">
    <property type="entry name" value="RRM DOMAIN-CONTAINING PROTEIN"/>
    <property type="match status" value="1"/>
</dbReference>
<feature type="domain" description="RRM" evidence="4">
    <location>
        <begin position="24"/>
        <end position="103"/>
    </location>
</feature>
<dbReference type="PROSITE" id="PS50102">
    <property type="entry name" value="RRM"/>
    <property type="match status" value="3"/>
</dbReference>
<accession>A0A427YGK0</accession>
<feature type="region of interest" description="Disordered" evidence="3">
    <location>
        <begin position="387"/>
        <end position="417"/>
    </location>
</feature>
<feature type="domain" description="RRM" evidence="4">
    <location>
        <begin position="267"/>
        <end position="339"/>
    </location>
</feature>
<reference evidence="5 6" key="1">
    <citation type="submission" date="2018-11" db="EMBL/GenBank/DDBJ databases">
        <title>Genome sequence of Saitozyma podzolica DSM 27192.</title>
        <authorList>
            <person name="Aliyu H."/>
            <person name="Gorte O."/>
            <person name="Ochsenreither K."/>
        </authorList>
    </citation>
    <scope>NUCLEOTIDE SEQUENCE [LARGE SCALE GENOMIC DNA]</scope>
    <source>
        <strain evidence="5 6">DSM 27192</strain>
    </source>
</reference>
<dbReference type="SMART" id="SM00360">
    <property type="entry name" value="RRM"/>
    <property type="match status" value="3"/>
</dbReference>